<protein>
    <submittedName>
        <fullName evidence="2">Succinyl-CoA--D-citramalate CoA-transferase</fullName>
    </submittedName>
</protein>
<keyword evidence="1" id="KW-0472">Membrane</keyword>
<dbReference type="AlphaFoldDB" id="A0AAE1GU10"/>
<accession>A0AAE1GU10</accession>
<feature type="transmembrane region" description="Helical" evidence="1">
    <location>
        <begin position="62"/>
        <end position="95"/>
    </location>
</feature>
<reference evidence="2" key="1">
    <citation type="submission" date="2021-07" db="EMBL/GenBank/DDBJ databases">
        <authorList>
            <person name="Catto M.A."/>
            <person name="Jacobson A."/>
            <person name="Kennedy G."/>
            <person name="Labadie P."/>
            <person name="Hunt B.G."/>
            <person name="Srinivasan R."/>
        </authorList>
    </citation>
    <scope>NUCLEOTIDE SEQUENCE</scope>
    <source>
        <strain evidence="2">PL_HMW_Pooled</strain>
        <tissue evidence="2">Head</tissue>
    </source>
</reference>
<feature type="transmembrane region" description="Helical" evidence="1">
    <location>
        <begin position="21"/>
        <end position="42"/>
    </location>
</feature>
<name>A0AAE1GU10_9NEOP</name>
<comment type="caution">
    <text evidence="2">The sequence shown here is derived from an EMBL/GenBank/DDBJ whole genome shotgun (WGS) entry which is preliminary data.</text>
</comment>
<reference evidence="2" key="2">
    <citation type="journal article" date="2023" name="BMC Genomics">
        <title>Pest status, molecular evolution, and epigenetic factors derived from the genome assembly of Frankliniella fusca, a thysanopteran phytovirus vector.</title>
        <authorList>
            <person name="Catto M.A."/>
            <person name="Labadie P.E."/>
            <person name="Jacobson A.L."/>
            <person name="Kennedy G.G."/>
            <person name="Srinivasan R."/>
            <person name="Hunt B.G."/>
        </authorList>
    </citation>
    <scope>NUCLEOTIDE SEQUENCE</scope>
    <source>
        <strain evidence="2">PL_HMW_Pooled</strain>
    </source>
</reference>
<evidence type="ECO:0000313" key="2">
    <source>
        <dbReference type="EMBL" id="KAK3908942.1"/>
    </source>
</evidence>
<evidence type="ECO:0000313" key="3">
    <source>
        <dbReference type="Proteomes" id="UP001219518"/>
    </source>
</evidence>
<evidence type="ECO:0000256" key="1">
    <source>
        <dbReference type="SAM" id="Phobius"/>
    </source>
</evidence>
<keyword evidence="3" id="KW-1185">Reference proteome</keyword>
<dbReference type="Proteomes" id="UP001219518">
    <property type="component" value="Unassembled WGS sequence"/>
</dbReference>
<keyword evidence="1" id="KW-0812">Transmembrane</keyword>
<sequence length="135" mass="14755">FKSAATKLYTWSRLAYKLAHGYGITASISLLVPVLVQGKLLLEMWPWFEGPLGVWLGMVLQAATGYPACVPCFLGIAMTTSLCALLSMLCLMLAVQLKEASSLSQVKEGIPNGNYDSRTKNTNLYTVPKECNAEY</sequence>
<dbReference type="EMBL" id="JAHWGI010000083">
    <property type="protein sequence ID" value="KAK3908942.1"/>
    <property type="molecule type" value="Genomic_DNA"/>
</dbReference>
<feature type="non-terminal residue" evidence="2">
    <location>
        <position position="135"/>
    </location>
</feature>
<gene>
    <name evidence="2" type="ORF">KUF71_019198</name>
</gene>
<proteinExistence type="predicted"/>
<organism evidence="2 3">
    <name type="scientific">Frankliniella fusca</name>
    <dbReference type="NCBI Taxonomy" id="407009"/>
    <lineage>
        <taxon>Eukaryota</taxon>
        <taxon>Metazoa</taxon>
        <taxon>Ecdysozoa</taxon>
        <taxon>Arthropoda</taxon>
        <taxon>Hexapoda</taxon>
        <taxon>Insecta</taxon>
        <taxon>Pterygota</taxon>
        <taxon>Neoptera</taxon>
        <taxon>Paraneoptera</taxon>
        <taxon>Thysanoptera</taxon>
        <taxon>Terebrantia</taxon>
        <taxon>Thripoidea</taxon>
        <taxon>Thripidae</taxon>
        <taxon>Frankliniella</taxon>
    </lineage>
</organism>
<keyword evidence="1" id="KW-1133">Transmembrane helix</keyword>